<accession>A0A7W6RVR8</accession>
<reference evidence="1 2" key="1">
    <citation type="submission" date="2020-08" db="EMBL/GenBank/DDBJ databases">
        <title>Genomic Encyclopedia of Type Strains, Phase IV (KMG-V): Genome sequencing to study the core and pangenomes of soil and plant-associated prokaryotes.</title>
        <authorList>
            <person name="Whitman W."/>
        </authorList>
    </citation>
    <scope>NUCLEOTIDE SEQUENCE [LARGE SCALE GENOMIC DNA]</scope>
    <source>
        <strain evidence="1 2">SEMIA 402</strain>
    </source>
</reference>
<dbReference type="AlphaFoldDB" id="A0A7W6RVR8"/>
<dbReference type="Proteomes" id="UP000533641">
    <property type="component" value="Unassembled WGS sequence"/>
</dbReference>
<evidence type="ECO:0000313" key="2">
    <source>
        <dbReference type="Proteomes" id="UP000533641"/>
    </source>
</evidence>
<name>A0A7W6RVR8_9HYPH</name>
<comment type="caution">
    <text evidence="1">The sequence shown here is derived from an EMBL/GenBank/DDBJ whole genome shotgun (WGS) entry which is preliminary data.</text>
</comment>
<sequence>MCEFNRMTIVAAAEVISDSHSHSDIDALMSRMHPHGGHPGLSEEEDATFRLQINLVTARLFLRRLDRGPY</sequence>
<gene>
    <name evidence="1" type="ORF">GGE12_007161</name>
</gene>
<evidence type="ECO:0000313" key="1">
    <source>
        <dbReference type="EMBL" id="MBB4279347.1"/>
    </source>
</evidence>
<protein>
    <submittedName>
        <fullName evidence="1">Uncharacterized protein</fullName>
    </submittedName>
</protein>
<proteinExistence type="predicted"/>
<organism evidence="1 2">
    <name type="scientific">Rhizobium mongolense</name>
    <dbReference type="NCBI Taxonomy" id="57676"/>
    <lineage>
        <taxon>Bacteria</taxon>
        <taxon>Pseudomonadati</taxon>
        <taxon>Pseudomonadota</taxon>
        <taxon>Alphaproteobacteria</taxon>
        <taxon>Hyphomicrobiales</taxon>
        <taxon>Rhizobiaceae</taxon>
        <taxon>Rhizobium/Agrobacterium group</taxon>
        <taxon>Rhizobium</taxon>
    </lineage>
</organism>
<dbReference type="EMBL" id="JACIGM010000027">
    <property type="protein sequence ID" value="MBB4279347.1"/>
    <property type="molecule type" value="Genomic_DNA"/>
</dbReference>